<dbReference type="GO" id="GO:0046983">
    <property type="term" value="F:protein dimerization activity"/>
    <property type="evidence" value="ECO:0007669"/>
    <property type="project" value="InterPro"/>
</dbReference>
<dbReference type="eggNOG" id="KOG1308">
    <property type="taxonomic scope" value="Eukaryota"/>
</dbReference>
<keyword evidence="2" id="KW-0677">Repeat</keyword>
<reference evidence="8 9" key="1">
    <citation type="journal article" date="2007" name="Science">
        <title>Sea anemone genome reveals ancestral eumetazoan gene repertoire and genomic organization.</title>
        <authorList>
            <person name="Putnam N.H."/>
            <person name="Srivastava M."/>
            <person name="Hellsten U."/>
            <person name="Dirks B."/>
            <person name="Chapman J."/>
            <person name="Salamov A."/>
            <person name="Terry A."/>
            <person name="Shapiro H."/>
            <person name="Lindquist E."/>
            <person name="Kapitonov V.V."/>
            <person name="Jurka J."/>
            <person name="Genikhovich G."/>
            <person name="Grigoriev I.V."/>
            <person name="Lucas S.M."/>
            <person name="Steele R.E."/>
            <person name="Finnerty J.R."/>
            <person name="Technau U."/>
            <person name="Martindale M.Q."/>
            <person name="Rokhsar D.S."/>
        </authorList>
    </citation>
    <scope>NUCLEOTIDE SEQUENCE [LARGE SCALE GENOMIC DNA]</scope>
    <source>
        <strain evidence="9">CH2 X CH6</strain>
    </source>
</reference>
<gene>
    <name evidence="8" type="ORF">NEMVEDRAFT_v1g79755</name>
</gene>
<dbReference type="InParanoid" id="A7RFM8"/>
<sequence>MTSIKFTNEQLKGLYEFVMLCKMHPEIIHDKKLAFFREWLESLGAKLPDPPMPSQPEAPPQEENMDSKPEPNKEAPSPTGVIEPDVDEPVPMGDDSIEVTEEMMGEANDLRMKAMEAMNEGNLEEAIKLFTDAIMKNPHSAPLFAKRASCFIRMKKPNAAIRDCDKAAQINPDSAQIYKWRGRAHEFLGHWEKADKDLAQALKLDFDEQVNEWFKDVHPKALKIAEHNRKYQRKREEK</sequence>
<evidence type="ECO:0000256" key="5">
    <source>
        <dbReference type="ARBA" id="ARBA00064040"/>
    </source>
</evidence>
<dbReference type="FunFam" id="1.25.40.10:FF:000112">
    <property type="entry name" value="FAM10 family protein"/>
    <property type="match status" value="1"/>
</dbReference>
<dbReference type="SUPFAM" id="SSF48452">
    <property type="entry name" value="TPR-like"/>
    <property type="match status" value="1"/>
</dbReference>
<keyword evidence="9" id="KW-1185">Reference proteome</keyword>
<dbReference type="Pfam" id="PF18253">
    <property type="entry name" value="HipN"/>
    <property type="match status" value="1"/>
</dbReference>
<dbReference type="PANTHER" id="PTHR45883:SF2">
    <property type="entry name" value="HSC70-INTERACTING PROTEIN"/>
    <property type="match status" value="1"/>
</dbReference>
<proteinExistence type="inferred from homology"/>
<dbReference type="Proteomes" id="UP000001593">
    <property type="component" value="Unassembled WGS sequence"/>
</dbReference>
<dbReference type="GO" id="GO:0030544">
    <property type="term" value="F:Hsp70 protein binding"/>
    <property type="evidence" value="ECO:0000318"/>
    <property type="project" value="GO_Central"/>
</dbReference>
<evidence type="ECO:0000256" key="3">
    <source>
        <dbReference type="ARBA" id="ARBA00022803"/>
    </source>
</evidence>
<comment type="subunit">
    <text evidence="5">Homotetramer. Interacts with Hsc70 as well as DNAJ homologs and Hsp90.</text>
</comment>
<dbReference type="AlphaFoldDB" id="A7RFM8"/>
<dbReference type="GO" id="GO:0005634">
    <property type="term" value="C:nucleus"/>
    <property type="evidence" value="ECO:0007669"/>
    <property type="project" value="UniProtKB-ARBA"/>
</dbReference>
<dbReference type="GO" id="GO:1902494">
    <property type="term" value="C:catalytic complex"/>
    <property type="evidence" value="ECO:0007669"/>
    <property type="project" value="UniProtKB-ARBA"/>
</dbReference>
<comment type="function">
    <text evidence="4">One HIP oligomer binds the ATPase domains of at least two HSC70 molecules dependent on activation of the HSC70 ATPase by HSP40. Stabilizes the ADP state of HSC70 that has a high affinity for substrate protein. Through its own chaperone activity, it may contribute to the interaction of HSC70 with various target proteins.</text>
</comment>
<protein>
    <recommendedName>
        <fullName evidence="7">Hsp70-interacting protein N-terminal domain-containing protein</fullName>
    </recommendedName>
</protein>
<name>A7RFM8_NEMVE</name>
<dbReference type="SMART" id="SM00028">
    <property type="entry name" value="TPR"/>
    <property type="match status" value="3"/>
</dbReference>
<dbReference type="InterPro" id="IPR011990">
    <property type="entry name" value="TPR-like_helical_dom_sf"/>
</dbReference>
<dbReference type="STRING" id="45351.A7RFM8"/>
<evidence type="ECO:0000256" key="2">
    <source>
        <dbReference type="ARBA" id="ARBA00022737"/>
    </source>
</evidence>
<evidence type="ECO:0000259" key="7">
    <source>
        <dbReference type="Pfam" id="PF18253"/>
    </source>
</evidence>
<dbReference type="OMA" id="QFVNICK"/>
<feature type="domain" description="Hsp70-interacting protein N-terminal" evidence="7">
    <location>
        <begin position="9"/>
        <end position="48"/>
    </location>
</feature>
<dbReference type="CDD" id="cd14438">
    <property type="entry name" value="Hip_N"/>
    <property type="match status" value="1"/>
</dbReference>
<dbReference type="HOGENOM" id="CLU_026202_2_0_1"/>
<evidence type="ECO:0000313" key="9">
    <source>
        <dbReference type="Proteomes" id="UP000001593"/>
    </source>
</evidence>
<dbReference type="PhylomeDB" id="A7RFM8"/>
<dbReference type="InterPro" id="IPR034649">
    <property type="entry name" value="Hip_N"/>
</dbReference>
<evidence type="ECO:0000256" key="1">
    <source>
        <dbReference type="ARBA" id="ARBA00009015"/>
    </source>
</evidence>
<feature type="region of interest" description="Disordered" evidence="6">
    <location>
        <begin position="46"/>
        <end position="91"/>
    </location>
</feature>
<keyword evidence="3" id="KW-0802">TPR repeat</keyword>
<dbReference type="InterPro" id="IPR019734">
    <property type="entry name" value="TPR_rpt"/>
</dbReference>
<evidence type="ECO:0000256" key="6">
    <source>
        <dbReference type="SAM" id="MobiDB-lite"/>
    </source>
</evidence>
<feature type="compositionally biased region" description="Pro residues" evidence="6">
    <location>
        <begin position="48"/>
        <end position="59"/>
    </location>
</feature>
<accession>A7RFM8</accession>
<evidence type="ECO:0000313" key="8">
    <source>
        <dbReference type="EMBL" id="EDO49749.1"/>
    </source>
</evidence>
<dbReference type="EMBL" id="DS469508">
    <property type="protein sequence ID" value="EDO49749.1"/>
    <property type="molecule type" value="Genomic_DNA"/>
</dbReference>
<dbReference type="FunCoup" id="A7RFM8">
    <property type="interactions" value="795"/>
</dbReference>
<feature type="non-terminal residue" evidence="8">
    <location>
        <position position="1"/>
    </location>
</feature>
<dbReference type="FunFam" id="6.10.250.3420:FF:000001">
    <property type="entry name" value="Hsc70-interacting protein-like protein"/>
    <property type="match status" value="1"/>
</dbReference>
<comment type="similarity">
    <text evidence="1">Belongs to the FAM10 family.</text>
</comment>
<dbReference type="Gene3D" id="6.10.250.3420">
    <property type="match status" value="1"/>
</dbReference>
<dbReference type="PANTHER" id="PTHR45883">
    <property type="entry name" value="HSC70-INTERACTING PROTEIN"/>
    <property type="match status" value="1"/>
</dbReference>
<organism evidence="8 9">
    <name type="scientific">Nematostella vectensis</name>
    <name type="common">Starlet sea anemone</name>
    <dbReference type="NCBI Taxonomy" id="45351"/>
    <lineage>
        <taxon>Eukaryota</taxon>
        <taxon>Metazoa</taxon>
        <taxon>Cnidaria</taxon>
        <taxon>Anthozoa</taxon>
        <taxon>Hexacorallia</taxon>
        <taxon>Actiniaria</taxon>
        <taxon>Edwardsiidae</taxon>
        <taxon>Nematostella</taxon>
    </lineage>
</organism>
<evidence type="ECO:0000256" key="4">
    <source>
        <dbReference type="ARBA" id="ARBA00037033"/>
    </source>
</evidence>
<dbReference type="Gene3D" id="1.25.40.10">
    <property type="entry name" value="Tetratricopeptide repeat domain"/>
    <property type="match status" value="1"/>
</dbReference>